<reference evidence="2 3" key="1">
    <citation type="journal article" date="2020" name="Genome Biol. Evol.">
        <title>Comparative genomics of Sclerotiniaceae.</title>
        <authorList>
            <person name="Valero Jimenez C.A."/>
            <person name="Steentjes M."/>
            <person name="Scholten O.E."/>
            <person name="Van Kan J.A.L."/>
        </authorList>
    </citation>
    <scope>NUCLEOTIDE SEQUENCE [LARGE SCALE GENOMIC DNA]</scope>
    <source>
        <strain evidence="2 3">B1</strain>
    </source>
</reference>
<evidence type="ECO:0000313" key="3">
    <source>
        <dbReference type="Proteomes" id="UP000783213"/>
    </source>
</evidence>
<dbReference type="RefSeq" id="XP_038812373.1">
    <property type="nucleotide sequence ID" value="XM_038950909.1"/>
</dbReference>
<feature type="region of interest" description="Disordered" evidence="1">
    <location>
        <begin position="1"/>
        <end position="21"/>
    </location>
</feature>
<dbReference type="Proteomes" id="UP000783213">
    <property type="component" value="Unassembled WGS sequence"/>
</dbReference>
<gene>
    <name evidence="2" type="ORF">EAE98_003289</name>
</gene>
<organism evidence="2 3">
    <name type="scientific">Botrytis deweyae</name>
    <dbReference type="NCBI Taxonomy" id="2478750"/>
    <lineage>
        <taxon>Eukaryota</taxon>
        <taxon>Fungi</taxon>
        <taxon>Dikarya</taxon>
        <taxon>Ascomycota</taxon>
        <taxon>Pezizomycotina</taxon>
        <taxon>Leotiomycetes</taxon>
        <taxon>Helotiales</taxon>
        <taxon>Sclerotiniaceae</taxon>
        <taxon>Botrytis</taxon>
    </lineage>
</organism>
<sequence>MFHLNNSTGNRRNSTHSQGGCTSWNQRLRWTTIGCILKAWLDLVPLSLIQISHEETVIAKEDPEHSVEVDEDGYMGSLVFIMSCAVCVA</sequence>
<evidence type="ECO:0000313" key="2">
    <source>
        <dbReference type="EMBL" id="KAF7933580.1"/>
    </source>
</evidence>
<name>A0ABQ7IT69_9HELO</name>
<protein>
    <submittedName>
        <fullName evidence="2">Uncharacterized protein</fullName>
    </submittedName>
</protein>
<dbReference type="EMBL" id="RCSX01000006">
    <property type="protein sequence ID" value="KAF7933580.1"/>
    <property type="molecule type" value="Genomic_DNA"/>
</dbReference>
<comment type="caution">
    <text evidence="2">The sequence shown here is derived from an EMBL/GenBank/DDBJ whole genome shotgun (WGS) entry which is preliminary data.</text>
</comment>
<proteinExistence type="predicted"/>
<evidence type="ECO:0000256" key="1">
    <source>
        <dbReference type="SAM" id="MobiDB-lite"/>
    </source>
</evidence>
<dbReference type="GeneID" id="62230063"/>
<keyword evidence="3" id="KW-1185">Reference proteome</keyword>
<accession>A0ABQ7IT69</accession>